<gene>
    <name evidence="2" type="ORF">UFOPK3495_01730</name>
</gene>
<feature type="region of interest" description="Disordered" evidence="1">
    <location>
        <begin position="16"/>
        <end position="40"/>
    </location>
</feature>
<protein>
    <submittedName>
        <fullName evidence="2">Unannotated protein</fullName>
    </submittedName>
</protein>
<sequence length="490" mass="54404">MTLPTAVRRSSALERAAFGKNTRKTHPRTTLGNWQPASQRPDPVSILLEQEATRVPELLPIRHSRMAVNPFTFFRGTAAIMAYDLGTYPNSGLVSQLCGDAHLSNFGIFGSPDRAMIFDINDFDETYPGAFEWDVARTVASFYIAAKDNQFTELDAQTAALTAAASYRTAMSQYASMNDLDQWYSRVDAAFLLDLAKSEGGARAEKSMNQTLNKARTRDRWSAINKLTEVVDGTRQFLNQPPLLARLPMAGDQWDVIHALFEEYRDTLLNDRRELLRRYQVIDFAHKVVGVGSVGLRAFVVLLQGRDADDVLVLQVKEAVQSALAPYDSDAEAQDDGHRVVTGQRLMQAASDVFLGWITGSAGRHFYVRQLRDMKWSPEISALTPQAMRGYAQICGKTLARGHARSGDSIAIAAYLGTSDTFDQSLLRFAQRYSVQVNEDYEAFTRAIADGTLTTASSEDDALQKRFTLESHASAQVYRDRDAQAAQATP</sequence>
<dbReference type="InterPro" id="IPR018721">
    <property type="entry name" value="DUF2252"/>
</dbReference>
<dbReference type="PANTHER" id="PTHR39441:SF1">
    <property type="entry name" value="DUF2252 DOMAIN-CONTAINING PROTEIN"/>
    <property type="match status" value="1"/>
</dbReference>
<name>A0A6J7GXY3_9ZZZZ</name>
<organism evidence="2">
    <name type="scientific">freshwater metagenome</name>
    <dbReference type="NCBI Taxonomy" id="449393"/>
    <lineage>
        <taxon>unclassified sequences</taxon>
        <taxon>metagenomes</taxon>
        <taxon>ecological metagenomes</taxon>
    </lineage>
</organism>
<dbReference type="Pfam" id="PF10009">
    <property type="entry name" value="DUF2252"/>
    <property type="match status" value="1"/>
</dbReference>
<dbReference type="EMBL" id="CAFBMC010000155">
    <property type="protein sequence ID" value="CAB4913447.1"/>
    <property type="molecule type" value="Genomic_DNA"/>
</dbReference>
<reference evidence="2" key="1">
    <citation type="submission" date="2020-05" db="EMBL/GenBank/DDBJ databases">
        <authorList>
            <person name="Chiriac C."/>
            <person name="Salcher M."/>
            <person name="Ghai R."/>
            <person name="Kavagutti S V."/>
        </authorList>
    </citation>
    <scope>NUCLEOTIDE SEQUENCE</scope>
</reference>
<dbReference type="AlphaFoldDB" id="A0A6J7GXY3"/>
<proteinExistence type="predicted"/>
<dbReference type="PANTHER" id="PTHR39441">
    <property type="entry name" value="DUF2252 DOMAIN-CONTAINING PROTEIN"/>
    <property type="match status" value="1"/>
</dbReference>
<feature type="compositionally biased region" description="Polar residues" evidence="1">
    <location>
        <begin position="28"/>
        <end position="38"/>
    </location>
</feature>
<accession>A0A6J7GXY3</accession>
<evidence type="ECO:0000313" key="2">
    <source>
        <dbReference type="EMBL" id="CAB4913447.1"/>
    </source>
</evidence>
<evidence type="ECO:0000256" key="1">
    <source>
        <dbReference type="SAM" id="MobiDB-lite"/>
    </source>
</evidence>